<name>A0A0F9RRS3_9ZZZZ</name>
<accession>A0A0F9RRS3</accession>
<gene>
    <name evidence="1" type="ORF">LCGC14_0562800</name>
</gene>
<dbReference type="InterPro" id="IPR027417">
    <property type="entry name" value="P-loop_NTPase"/>
</dbReference>
<evidence type="ECO:0000313" key="1">
    <source>
        <dbReference type="EMBL" id="KKN57374.1"/>
    </source>
</evidence>
<organism evidence="1">
    <name type="scientific">marine sediment metagenome</name>
    <dbReference type="NCBI Taxonomy" id="412755"/>
    <lineage>
        <taxon>unclassified sequences</taxon>
        <taxon>metagenomes</taxon>
        <taxon>ecological metagenomes</taxon>
    </lineage>
</organism>
<comment type="caution">
    <text evidence="1">The sequence shown here is derived from an EMBL/GenBank/DDBJ whole genome shotgun (WGS) entry which is preliminary data.</text>
</comment>
<protein>
    <recommendedName>
        <fullName evidence="2">Terminase large subunit gp17-like C-terminal domain-containing protein</fullName>
    </recommendedName>
</protein>
<reference evidence="1" key="1">
    <citation type="journal article" date="2015" name="Nature">
        <title>Complex archaea that bridge the gap between prokaryotes and eukaryotes.</title>
        <authorList>
            <person name="Spang A."/>
            <person name="Saw J.H."/>
            <person name="Jorgensen S.L."/>
            <person name="Zaremba-Niedzwiedzka K."/>
            <person name="Martijn J."/>
            <person name="Lind A.E."/>
            <person name="van Eijk R."/>
            <person name="Schleper C."/>
            <person name="Guy L."/>
            <person name="Ettema T.J."/>
        </authorList>
    </citation>
    <scope>NUCLEOTIDE SEQUENCE</scope>
</reference>
<dbReference type="Gene3D" id="3.40.50.300">
    <property type="entry name" value="P-loop containing nucleotide triphosphate hydrolases"/>
    <property type="match status" value="1"/>
</dbReference>
<evidence type="ECO:0008006" key="2">
    <source>
        <dbReference type="Google" id="ProtNLM"/>
    </source>
</evidence>
<dbReference type="Gene3D" id="3.30.420.240">
    <property type="match status" value="1"/>
</dbReference>
<dbReference type="EMBL" id="LAZR01000806">
    <property type="protein sequence ID" value="KKN57374.1"/>
    <property type="molecule type" value="Genomic_DNA"/>
</dbReference>
<dbReference type="AlphaFoldDB" id="A0A0F9RRS3"/>
<sequence>MVSPYKATSDLSDRLDVARESRYDQLRELIKEHRRFDILAKYVLNIPIQPFHRDMLDWQDSVDEGLMLGFRGSWKTTLCTITKAIGEIICNPNVKILFASESADQSKVFLRGVKTQFESNELLKKLFGDFVTGAKIWSDGEIMVAPRKSFDREGTITCMGTDSALPGRHFGIIIADDIVTKDNSQTPAQRKKVYDWFYDTLYPTLDPVDGRLWVIGTRWHDEDFLGWLEKEDYKGTTVRFPVLGEDDQSVWEERFSTKKMHRIRKGNLGAFERQYMVSTGQSLGGIFTPEHFTYEDGAYPSDIFMWQGVDLAAGLQQHNDKFAHATLGVHKQTREPWIFDIQEKRMPFSQQVHYIRHKYEEYPATVRVVIESNAYQIVMTQQVREMFPDIPIQPQWQIQDKTARKNQTAAIVGPGGIHIRRSMHAFVRHLCALKGLRKERDDSYDAFDLAFRQGLRGARRRRRKEPGLI</sequence>
<proteinExistence type="predicted"/>